<dbReference type="SUPFAM" id="SSF56281">
    <property type="entry name" value="Metallo-hydrolase/oxidoreductase"/>
    <property type="match status" value="1"/>
</dbReference>
<dbReference type="CDD" id="cd16295">
    <property type="entry name" value="TTHA0252-CPSF-like_MBL-fold"/>
    <property type="match status" value="1"/>
</dbReference>
<feature type="domain" description="Metallo-beta-lactamase" evidence="2">
    <location>
        <begin position="13"/>
        <end position="232"/>
    </location>
</feature>
<evidence type="ECO:0000313" key="4">
    <source>
        <dbReference type="EMBL" id="NID11367.1"/>
    </source>
</evidence>
<name>A0ABX0QH23_9BACT</name>
<dbReference type="InterPro" id="IPR036866">
    <property type="entry name" value="RibonucZ/Hydroxyglut_hydro"/>
</dbReference>
<feature type="domain" description="Beta-Casp" evidence="3">
    <location>
        <begin position="258"/>
        <end position="383"/>
    </location>
</feature>
<evidence type="ECO:0000259" key="3">
    <source>
        <dbReference type="SMART" id="SM01027"/>
    </source>
</evidence>
<comment type="caution">
    <text evidence="4">The sequence shown here is derived from an EMBL/GenBank/DDBJ whole genome shotgun (WGS) entry which is preliminary data.</text>
</comment>
<dbReference type="InterPro" id="IPR050698">
    <property type="entry name" value="MBL"/>
</dbReference>
<evidence type="ECO:0000259" key="2">
    <source>
        <dbReference type="SMART" id="SM00849"/>
    </source>
</evidence>
<reference evidence="5" key="1">
    <citation type="submission" date="2019-09" db="EMBL/GenBank/DDBJ databases">
        <authorList>
            <person name="Jung D.-H."/>
        </authorList>
    </citation>
    <scope>NUCLEOTIDE SEQUENCE [LARGE SCALE GENOMIC DNA]</scope>
    <source>
        <strain evidence="5">JA-25</strain>
    </source>
</reference>
<keyword evidence="1" id="KW-0378">Hydrolase</keyword>
<dbReference type="PANTHER" id="PTHR11203">
    <property type="entry name" value="CLEAVAGE AND POLYADENYLATION SPECIFICITY FACTOR FAMILY MEMBER"/>
    <property type="match status" value="1"/>
</dbReference>
<sequence>MTIQFMGAARTVTGSKHLITTADGFRILLDCGLFQGINTDELNQEFHFNPADVDVLILSHAHIDHTGLVPRLVRQGFAGAILCTPSTLDLCRIMLMDSARIQVKDLERVNKRRRNRNEPELDVLYEEADVEQALTQMQAVEYGKRTYLNSNVSFLYTDTGHLLGSAAISLSIKEANTQGNVVEKKLFFSGDIGRPDDKILRTFETFPQADYILCESTYGDKVHETEPDMKAHLLRIVEETCVQKRGKLLIPAFAVDRTQELIYALDQLASEGRLPHLPVYIDSPMSVSATTVMRNHEEDFNPEILAYIKKDGDAFDFPNLHYISDVEQSKAINGQPGPCIIIAPSGMAEAGRIKHHIKNNVEDPSTTILFVGYASPNSLGGILKRGDKQVNIFGERYDVNATIEIMDSLSAHGDSVEMLEFLSCQNPAAVKTLYLVHGDYDTQQIWREKLQAAGFKNVEIPDMYEQVEL</sequence>
<dbReference type="RefSeq" id="WP_166692411.1">
    <property type="nucleotide sequence ID" value="NZ_WAEL01000005.1"/>
</dbReference>
<dbReference type="Proteomes" id="UP000606008">
    <property type="component" value="Unassembled WGS sequence"/>
</dbReference>
<dbReference type="SMART" id="SM00849">
    <property type="entry name" value="Lactamase_B"/>
    <property type="match status" value="1"/>
</dbReference>
<proteinExistence type="predicted"/>
<protein>
    <submittedName>
        <fullName evidence="4">MBL fold metallo-hydrolase</fullName>
    </submittedName>
</protein>
<accession>A0ABX0QH23</accession>
<dbReference type="Pfam" id="PF00753">
    <property type="entry name" value="Lactamase_B"/>
    <property type="match status" value="1"/>
</dbReference>
<reference evidence="5" key="2">
    <citation type="submission" date="2023-07" db="EMBL/GenBank/DDBJ databases">
        <authorList>
            <person name="Jung D.-H."/>
        </authorList>
    </citation>
    <scope>NUCLEOTIDE SEQUENCE [LARGE SCALE GENOMIC DNA]</scope>
    <source>
        <strain evidence="5">JA-25</strain>
    </source>
</reference>
<dbReference type="InterPro" id="IPR011108">
    <property type="entry name" value="RMMBL"/>
</dbReference>
<keyword evidence="5" id="KW-1185">Reference proteome</keyword>
<dbReference type="EMBL" id="WAEL01000005">
    <property type="protein sequence ID" value="NID11367.1"/>
    <property type="molecule type" value="Genomic_DNA"/>
</dbReference>
<dbReference type="Pfam" id="PF07521">
    <property type="entry name" value="RMMBL"/>
    <property type="match status" value="1"/>
</dbReference>
<dbReference type="Pfam" id="PF10996">
    <property type="entry name" value="Beta-Casp"/>
    <property type="match status" value="1"/>
</dbReference>
<evidence type="ECO:0000313" key="5">
    <source>
        <dbReference type="Proteomes" id="UP000606008"/>
    </source>
</evidence>
<dbReference type="SMART" id="SM01027">
    <property type="entry name" value="Beta-Casp"/>
    <property type="match status" value="1"/>
</dbReference>
<dbReference type="InterPro" id="IPR022712">
    <property type="entry name" value="Beta_Casp"/>
</dbReference>
<dbReference type="InterPro" id="IPR001279">
    <property type="entry name" value="Metallo-B-lactamas"/>
</dbReference>
<gene>
    <name evidence="4" type="ORF">F7231_14420</name>
</gene>
<organism evidence="4 5">
    <name type="scientific">Fibrivirga algicola</name>
    <dbReference type="NCBI Taxonomy" id="2950420"/>
    <lineage>
        <taxon>Bacteria</taxon>
        <taxon>Pseudomonadati</taxon>
        <taxon>Bacteroidota</taxon>
        <taxon>Cytophagia</taxon>
        <taxon>Cytophagales</taxon>
        <taxon>Spirosomataceae</taxon>
        <taxon>Fibrivirga</taxon>
    </lineage>
</organism>
<dbReference type="PANTHER" id="PTHR11203:SF37">
    <property type="entry name" value="INTEGRATOR COMPLEX SUBUNIT 11"/>
    <property type="match status" value="1"/>
</dbReference>
<evidence type="ECO:0000256" key="1">
    <source>
        <dbReference type="ARBA" id="ARBA00022801"/>
    </source>
</evidence>
<dbReference type="Gene3D" id="3.60.15.10">
    <property type="entry name" value="Ribonuclease Z/Hydroxyacylglutathione hydrolase-like"/>
    <property type="match status" value="1"/>
</dbReference>
<dbReference type="Gene3D" id="3.40.50.10890">
    <property type="match status" value="1"/>
</dbReference>